<evidence type="ECO:0000313" key="3">
    <source>
        <dbReference type="Proteomes" id="UP000887222"/>
    </source>
</evidence>
<organism evidence="2 3">
    <name type="scientific">Noviherbaspirillum aridicola</name>
    <dbReference type="NCBI Taxonomy" id="2849687"/>
    <lineage>
        <taxon>Bacteria</taxon>
        <taxon>Pseudomonadati</taxon>
        <taxon>Pseudomonadota</taxon>
        <taxon>Betaproteobacteria</taxon>
        <taxon>Burkholderiales</taxon>
        <taxon>Oxalobacteraceae</taxon>
        <taxon>Noviherbaspirillum</taxon>
    </lineage>
</organism>
<sequence>MAVSGISGGNSYSSGVKDYDPSNLYNSLSDSQKIAYDEILSTFGDWFKGRSSGGGGLDGPGLGSAYKPPPKGGGRPDGDNRSAEEILDGAAGNVVNRLGKQKDIKLELLKQRCGDWTANNPDPKSRADAAYNIREVLEYIDSSKSADGRDRGGAAGDGNIEGITKDGDARHGTEAGLLKDFAENGYSVFDGTHRLHRTNDSHVRWDGSNKDNFQWFLGEVGEKLFFIPGVGNILKAIGDSKGGIGGMFSAGLDALLKTFEGGAQGLANALKNGTVDPMSILTQIYAGTINSSNSPGTASPGDIS</sequence>
<dbReference type="Proteomes" id="UP000887222">
    <property type="component" value="Unassembled WGS sequence"/>
</dbReference>
<feature type="region of interest" description="Disordered" evidence="1">
    <location>
        <begin position="54"/>
        <end position="83"/>
    </location>
</feature>
<dbReference type="RefSeq" id="WP_220810038.1">
    <property type="nucleotide sequence ID" value="NZ_BPMK01000018.1"/>
</dbReference>
<protein>
    <submittedName>
        <fullName evidence="2">Uncharacterized protein</fullName>
    </submittedName>
</protein>
<reference evidence="2 3" key="1">
    <citation type="journal article" date="2022" name="Int. J. Syst. Evol. Microbiol.">
        <title>Noviherbaspirillum aridicola sp. nov., isolated from an arid soil in Pakistan.</title>
        <authorList>
            <person name="Khan I.U."/>
            <person name="Saqib M."/>
            <person name="Amin A."/>
            <person name="Hussain F."/>
            <person name="Li L."/>
            <person name="Liu Y.H."/>
            <person name="Fang B.Z."/>
            <person name="Ahmed I."/>
            <person name="Li W.J."/>
        </authorList>
    </citation>
    <scope>NUCLEOTIDE SEQUENCE [LARGE SCALE GENOMIC DNA]</scope>
    <source>
        <strain evidence="2 3">NCCP-691</strain>
    </source>
</reference>
<gene>
    <name evidence="2" type="ORF">NCCP691_36410</name>
</gene>
<name>A0ABQ4Q982_9BURK</name>
<accession>A0ABQ4Q982</accession>
<feature type="region of interest" description="Disordered" evidence="1">
    <location>
        <begin position="1"/>
        <end position="23"/>
    </location>
</feature>
<keyword evidence="3" id="KW-1185">Reference proteome</keyword>
<feature type="compositionally biased region" description="Basic and acidic residues" evidence="1">
    <location>
        <begin position="74"/>
        <end position="83"/>
    </location>
</feature>
<comment type="caution">
    <text evidence="2">The sequence shown here is derived from an EMBL/GenBank/DDBJ whole genome shotgun (WGS) entry which is preliminary data.</text>
</comment>
<dbReference type="EMBL" id="BPMK01000018">
    <property type="protein sequence ID" value="GIZ53627.1"/>
    <property type="molecule type" value="Genomic_DNA"/>
</dbReference>
<evidence type="ECO:0000313" key="2">
    <source>
        <dbReference type="EMBL" id="GIZ53627.1"/>
    </source>
</evidence>
<feature type="region of interest" description="Disordered" evidence="1">
    <location>
        <begin position="144"/>
        <end position="169"/>
    </location>
</feature>
<proteinExistence type="predicted"/>
<evidence type="ECO:0000256" key="1">
    <source>
        <dbReference type="SAM" id="MobiDB-lite"/>
    </source>
</evidence>